<reference evidence="8 9" key="1">
    <citation type="submission" date="2024-10" db="EMBL/GenBank/DDBJ databases">
        <title>Updated reference genomes for cyclostephanoid diatoms.</title>
        <authorList>
            <person name="Roberts W.R."/>
            <person name="Alverson A.J."/>
        </authorList>
    </citation>
    <scope>NUCLEOTIDE SEQUENCE [LARGE SCALE GENOMIC DNA]</scope>
    <source>
        <strain evidence="8 9">AJA276-08</strain>
    </source>
</reference>
<dbReference type="PROSITE" id="PS00135">
    <property type="entry name" value="TRYPSIN_SER"/>
    <property type="match status" value="1"/>
</dbReference>
<organism evidence="8 9">
    <name type="scientific">Stephanodiscus triporus</name>
    <dbReference type="NCBI Taxonomy" id="2934178"/>
    <lineage>
        <taxon>Eukaryota</taxon>
        <taxon>Sar</taxon>
        <taxon>Stramenopiles</taxon>
        <taxon>Ochrophyta</taxon>
        <taxon>Bacillariophyta</taxon>
        <taxon>Coscinodiscophyceae</taxon>
        <taxon>Thalassiosirophycidae</taxon>
        <taxon>Stephanodiscales</taxon>
        <taxon>Stephanodiscaceae</taxon>
        <taxon>Stephanodiscus</taxon>
    </lineage>
</organism>
<gene>
    <name evidence="8" type="ORF">ACHAW5_010265</name>
</gene>
<keyword evidence="3" id="KW-1015">Disulfide bond</keyword>
<comment type="similarity">
    <text evidence="1">Belongs to the peptidase S1 family.</text>
</comment>
<dbReference type="InterPro" id="IPR018114">
    <property type="entry name" value="TRYPSIN_HIS"/>
</dbReference>
<dbReference type="SUPFAM" id="SSF50494">
    <property type="entry name" value="Trypsin-like serine proteases"/>
    <property type="match status" value="1"/>
</dbReference>
<evidence type="ECO:0000313" key="8">
    <source>
        <dbReference type="EMBL" id="KAL3769684.1"/>
    </source>
</evidence>
<dbReference type="Pfam" id="PF00089">
    <property type="entry name" value="Trypsin"/>
    <property type="match status" value="1"/>
</dbReference>
<dbReference type="SMART" id="SM00020">
    <property type="entry name" value="Tryp_SPc"/>
    <property type="match status" value="1"/>
</dbReference>
<dbReference type="CDD" id="cd00190">
    <property type="entry name" value="Tryp_SPc"/>
    <property type="match status" value="1"/>
</dbReference>
<dbReference type="InterPro" id="IPR043504">
    <property type="entry name" value="Peptidase_S1_PA_chymotrypsin"/>
</dbReference>
<name>A0ABD3N0L8_9STRA</name>
<dbReference type="FunFam" id="2.40.10.10:FF:000002">
    <property type="entry name" value="Transmembrane protease serine"/>
    <property type="match status" value="1"/>
</dbReference>
<evidence type="ECO:0000256" key="4">
    <source>
        <dbReference type="RuleBase" id="RU363034"/>
    </source>
</evidence>
<dbReference type="PROSITE" id="PS00134">
    <property type="entry name" value="TRYPSIN_HIS"/>
    <property type="match status" value="1"/>
</dbReference>
<evidence type="ECO:0000259" key="7">
    <source>
        <dbReference type="PROSITE" id="PS50240"/>
    </source>
</evidence>
<dbReference type="AlphaFoldDB" id="A0ABD3N0L8"/>
<dbReference type="Proteomes" id="UP001530315">
    <property type="component" value="Unassembled WGS sequence"/>
</dbReference>
<keyword evidence="4" id="KW-0378">Hydrolase</keyword>
<dbReference type="GO" id="GO:0008236">
    <property type="term" value="F:serine-type peptidase activity"/>
    <property type="evidence" value="ECO:0007669"/>
    <property type="project" value="UniProtKB-KW"/>
</dbReference>
<dbReference type="Gene3D" id="2.40.10.10">
    <property type="entry name" value="Trypsin-like serine proteases"/>
    <property type="match status" value="1"/>
</dbReference>
<feature type="chain" id="PRO_5044817012" description="Peptidase S1 domain-containing protein" evidence="6">
    <location>
        <begin position="23"/>
        <end position="333"/>
    </location>
</feature>
<keyword evidence="4" id="KW-0645">Protease</keyword>
<evidence type="ECO:0000313" key="9">
    <source>
        <dbReference type="Proteomes" id="UP001530315"/>
    </source>
</evidence>
<evidence type="ECO:0000256" key="1">
    <source>
        <dbReference type="ARBA" id="ARBA00007664"/>
    </source>
</evidence>
<evidence type="ECO:0000256" key="2">
    <source>
        <dbReference type="ARBA" id="ARBA00023026"/>
    </source>
</evidence>
<dbReference type="EMBL" id="JALLAZ020001648">
    <property type="protein sequence ID" value="KAL3769684.1"/>
    <property type="molecule type" value="Genomic_DNA"/>
</dbReference>
<accession>A0ABD3N0L8</accession>
<keyword evidence="6" id="KW-0732">Signal</keyword>
<dbReference type="InterPro" id="IPR001254">
    <property type="entry name" value="Trypsin_dom"/>
</dbReference>
<evidence type="ECO:0000256" key="6">
    <source>
        <dbReference type="SAM" id="SignalP"/>
    </source>
</evidence>
<dbReference type="PANTHER" id="PTHR24276">
    <property type="entry name" value="POLYSERASE-RELATED"/>
    <property type="match status" value="1"/>
</dbReference>
<dbReference type="PANTHER" id="PTHR24276:SF91">
    <property type="entry name" value="AT26814P-RELATED"/>
    <property type="match status" value="1"/>
</dbReference>
<feature type="compositionally biased region" description="Gly residues" evidence="5">
    <location>
        <begin position="295"/>
        <end position="306"/>
    </location>
</feature>
<dbReference type="PROSITE" id="PS50240">
    <property type="entry name" value="TRYPSIN_DOM"/>
    <property type="match status" value="1"/>
</dbReference>
<dbReference type="InterPro" id="IPR033116">
    <property type="entry name" value="TRYPSIN_SER"/>
</dbReference>
<dbReference type="PRINTS" id="PR00722">
    <property type="entry name" value="CHYMOTRYPSIN"/>
</dbReference>
<dbReference type="GO" id="GO:0006508">
    <property type="term" value="P:proteolysis"/>
    <property type="evidence" value="ECO:0007669"/>
    <property type="project" value="UniProtKB-KW"/>
</dbReference>
<keyword evidence="9" id="KW-1185">Reference proteome</keyword>
<protein>
    <recommendedName>
        <fullName evidence="7">Peptidase S1 domain-containing protein</fullName>
    </recommendedName>
</protein>
<feature type="region of interest" description="Disordered" evidence="5">
    <location>
        <begin position="295"/>
        <end position="333"/>
    </location>
</feature>
<dbReference type="InterPro" id="IPR050430">
    <property type="entry name" value="Peptidase_S1"/>
</dbReference>
<comment type="caution">
    <text evidence="8">The sequence shown here is derived from an EMBL/GenBank/DDBJ whole genome shotgun (WGS) entry which is preliminary data.</text>
</comment>
<dbReference type="InterPro" id="IPR001314">
    <property type="entry name" value="Peptidase_S1A"/>
</dbReference>
<keyword evidence="4" id="KW-0720">Serine protease</keyword>
<sequence length="333" mass="34866">MTSQIISASLILLGVTSSLCSANLFDTNAAGSLRGAENRIIDGEETEENEYPFVVSLQDSMGHFCGGSLIAKNVVLSAAHCQGGDYAIALGRHDRMAVKFEKFARELPHEDYDADTTDYDYMLIFLEEPADLSAGVGLVRLNNDPESPLPGDEVVVIGWGVTDTDTGELSDVLMEVSVNVISNDECEDSKDDMDSYKGQITENMLCARDNGEDSCQGDSGGPLVSGDAETGYTQMGTVSWGIGCADPNFPGVYSRISQAYNWIACEVCNEDIGYAEEAGFNCDNVPTNCGSIGSGGGGGGGGGGGSQSNSATDDENESSLTDGVLSVVGDPDV</sequence>
<dbReference type="InterPro" id="IPR009003">
    <property type="entry name" value="Peptidase_S1_PA"/>
</dbReference>
<feature type="signal peptide" evidence="6">
    <location>
        <begin position="1"/>
        <end position="22"/>
    </location>
</feature>
<evidence type="ECO:0000256" key="5">
    <source>
        <dbReference type="SAM" id="MobiDB-lite"/>
    </source>
</evidence>
<keyword evidence="2" id="KW-0843">Virulence</keyword>
<proteinExistence type="inferred from homology"/>
<evidence type="ECO:0000256" key="3">
    <source>
        <dbReference type="ARBA" id="ARBA00023157"/>
    </source>
</evidence>
<feature type="domain" description="Peptidase S1" evidence="7">
    <location>
        <begin position="40"/>
        <end position="268"/>
    </location>
</feature>